<gene>
    <name evidence="3" type="ORF">PCOR1329_LOCUS76879</name>
</gene>
<feature type="region of interest" description="Disordered" evidence="2">
    <location>
        <begin position="436"/>
        <end position="477"/>
    </location>
</feature>
<comment type="similarity">
    <text evidence="1">Belongs to the TIP41 family.</text>
</comment>
<evidence type="ECO:0000256" key="1">
    <source>
        <dbReference type="ARBA" id="ARBA00006658"/>
    </source>
</evidence>
<evidence type="ECO:0000313" key="4">
    <source>
        <dbReference type="Proteomes" id="UP001189429"/>
    </source>
</evidence>
<accession>A0ABN9XIC9</accession>
<feature type="compositionally biased region" description="Basic and acidic residues" evidence="2">
    <location>
        <begin position="47"/>
        <end position="61"/>
    </location>
</feature>
<feature type="region of interest" description="Disordered" evidence="2">
    <location>
        <begin position="201"/>
        <end position="258"/>
    </location>
</feature>
<proteinExistence type="inferred from homology"/>
<dbReference type="InterPro" id="IPR051330">
    <property type="entry name" value="Phosphatase_reg/MetRdx"/>
</dbReference>
<dbReference type="PANTHER" id="PTHR21021:SF16">
    <property type="entry name" value="TIP41-LIKE PROTEIN"/>
    <property type="match status" value="1"/>
</dbReference>
<reference evidence="3" key="1">
    <citation type="submission" date="2023-10" db="EMBL/GenBank/DDBJ databases">
        <authorList>
            <person name="Chen Y."/>
            <person name="Shah S."/>
            <person name="Dougan E. K."/>
            <person name="Thang M."/>
            <person name="Chan C."/>
        </authorList>
    </citation>
    <scope>NUCLEOTIDE SEQUENCE [LARGE SCALE GENOMIC DNA]</scope>
</reference>
<protein>
    <submittedName>
        <fullName evidence="3">Uncharacterized protein</fullName>
    </submittedName>
</protein>
<dbReference type="Proteomes" id="UP001189429">
    <property type="component" value="Unassembled WGS sequence"/>
</dbReference>
<feature type="region of interest" description="Disordered" evidence="2">
    <location>
        <begin position="40"/>
        <end position="63"/>
    </location>
</feature>
<evidence type="ECO:0000313" key="3">
    <source>
        <dbReference type="EMBL" id="CAK0899353.1"/>
    </source>
</evidence>
<dbReference type="Pfam" id="PF04176">
    <property type="entry name" value="TIP41"/>
    <property type="match status" value="1"/>
</dbReference>
<feature type="compositionally biased region" description="Basic residues" evidence="2">
    <location>
        <begin position="238"/>
        <end position="250"/>
    </location>
</feature>
<dbReference type="EMBL" id="CAUYUJ010020589">
    <property type="protein sequence ID" value="CAK0899353.1"/>
    <property type="molecule type" value="Genomic_DNA"/>
</dbReference>
<dbReference type="PANTHER" id="PTHR21021">
    <property type="entry name" value="GAF/PUTATIVE CYTOSKELETAL PROTEIN"/>
    <property type="match status" value="1"/>
</dbReference>
<sequence length="557" mass="60191">MRAHWRCLPQPTRLQWGPWPKQMPPKGANVKKVMPLAVQEPTSKAARRADAEGHQLSRCREGPAASRLPHPVLARVVVEPLRQHFNGWLSLAGQECSRLKPAIVADLLGDIPALKNMCSDVVCLLDRVQHTVQLQPRAVALAPLGAAAPARPDGGSIFPREALDLACGAPRAARLRNPLCQCRGTPRPFLDRWGCRRVLPPGGPRTAAVRPPDSRAEGPPLGGALADRSRATPPRPRAASRQRLGRRPPRPCRSGSPWTATAWIGRPCSPPSPRRASSARVTLFEDDMHDFGLSSLFVRLYVAETFWIAISRCFLRVDGIKCRLIESRYTCRFGSGVGASDVVHRRSSWREAGWDAVMKSMGPGFPIEQINDSTSQCLPDRSAPVTEELSLAAAPPPRAAPGPSPRAGWELPARLRGASCVGERAAVIPTLDPAADLSLDTPSVPRPRTSASRSLQCRPGRSSLFGHSSVPEPSRAAPSRAQLLDHVLLPGEVFASSPHHASRTTAVLVSFSCSGYASQLLSRCYLAFARLGPLPAVPPMPPFAVWPLPCPSTQSYS</sequence>
<name>A0ABN9XIC9_9DINO</name>
<keyword evidence="4" id="KW-1185">Reference proteome</keyword>
<dbReference type="InterPro" id="IPR007303">
    <property type="entry name" value="TIP41-like"/>
</dbReference>
<comment type="caution">
    <text evidence="3">The sequence shown here is derived from an EMBL/GenBank/DDBJ whole genome shotgun (WGS) entry which is preliminary data.</text>
</comment>
<organism evidence="3 4">
    <name type="scientific">Prorocentrum cordatum</name>
    <dbReference type="NCBI Taxonomy" id="2364126"/>
    <lineage>
        <taxon>Eukaryota</taxon>
        <taxon>Sar</taxon>
        <taxon>Alveolata</taxon>
        <taxon>Dinophyceae</taxon>
        <taxon>Prorocentrales</taxon>
        <taxon>Prorocentraceae</taxon>
        <taxon>Prorocentrum</taxon>
    </lineage>
</organism>
<evidence type="ECO:0000256" key="2">
    <source>
        <dbReference type="SAM" id="MobiDB-lite"/>
    </source>
</evidence>